<keyword evidence="2" id="KW-1185">Reference proteome</keyword>
<proteinExistence type="predicted"/>
<dbReference type="Proteomes" id="UP000199371">
    <property type="component" value="Unassembled WGS sequence"/>
</dbReference>
<dbReference type="EMBL" id="FNXF01000007">
    <property type="protein sequence ID" value="SEH92184.1"/>
    <property type="molecule type" value="Genomic_DNA"/>
</dbReference>
<sequence length="83" mass="9427">MLIDQLLIEQRLKVADLAEQGRQQQKLLQAENWLLGQRAKSFIGSAPGLMLSFSAGCLFQLRHNSAVKLLRSAVGFRWVAQWF</sequence>
<protein>
    <submittedName>
        <fullName evidence="1">Uncharacterized protein</fullName>
    </submittedName>
</protein>
<name>A0A1H6M4G4_9GAMM</name>
<organism evidence="1 2">
    <name type="scientific">Rheinheimera pacifica</name>
    <dbReference type="NCBI Taxonomy" id="173990"/>
    <lineage>
        <taxon>Bacteria</taxon>
        <taxon>Pseudomonadati</taxon>
        <taxon>Pseudomonadota</taxon>
        <taxon>Gammaproteobacteria</taxon>
        <taxon>Chromatiales</taxon>
        <taxon>Chromatiaceae</taxon>
        <taxon>Rheinheimera</taxon>
    </lineage>
</organism>
<gene>
    <name evidence="1" type="ORF">SAMN05660691_02171</name>
</gene>
<accession>A0A1H6M4G4</accession>
<evidence type="ECO:0000313" key="2">
    <source>
        <dbReference type="Proteomes" id="UP000199371"/>
    </source>
</evidence>
<dbReference type="STRING" id="173990.SAMN05660691_02171"/>
<dbReference type="AlphaFoldDB" id="A0A1H6M4G4"/>
<reference evidence="2" key="1">
    <citation type="submission" date="2016-10" db="EMBL/GenBank/DDBJ databases">
        <authorList>
            <person name="Varghese N."/>
            <person name="Submissions S."/>
        </authorList>
    </citation>
    <scope>NUCLEOTIDE SEQUENCE [LARGE SCALE GENOMIC DNA]</scope>
    <source>
        <strain evidence="2">DSM 17616</strain>
    </source>
</reference>
<dbReference type="RefSeq" id="WP_092793158.1">
    <property type="nucleotide sequence ID" value="NZ_FNXF01000007.1"/>
</dbReference>
<dbReference type="OrthoDB" id="6272405at2"/>
<evidence type="ECO:0000313" key="1">
    <source>
        <dbReference type="EMBL" id="SEH92184.1"/>
    </source>
</evidence>